<reference evidence="2" key="1">
    <citation type="journal article" date="2014" name="Int. J. Syst. Evol. Microbiol.">
        <title>Complete genome of a new Firmicutes species belonging to the dominant human colonic microbiota ('Ruminococcus bicirculans') reveals two chromosomes and a selective capacity to utilize plant glucans.</title>
        <authorList>
            <consortium name="NISC Comparative Sequencing Program"/>
            <person name="Wegmann U."/>
            <person name="Louis P."/>
            <person name="Goesmann A."/>
            <person name="Henrissat B."/>
            <person name="Duncan S.H."/>
            <person name="Flint H.J."/>
        </authorList>
    </citation>
    <scope>NUCLEOTIDE SEQUENCE</scope>
    <source>
        <strain evidence="2">CGMCC 1.11013</strain>
    </source>
</reference>
<name>A0A069NS80_9BURK</name>
<evidence type="ECO:0000313" key="2">
    <source>
        <dbReference type="EMBL" id="GGD52767.1"/>
    </source>
</evidence>
<dbReference type="EMBL" id="JFHE01000039">
    <property type="protein sequence ID" value="KDR27916.1"/>
    <property type="molecule type" value="Genomic_DNA"/>
</dbReference>
<keyword evidence="5" id="KW-1185">Reference proteome</keyword>
<dbReference type="AlphaFoldDB" id="A0A069NS80"/>
<proteinExistence type="predicted"/>
<dbReference type="STRING" id="1071679.BG57_20385"/>
<sequence length="455" mass="51159">MDYAQLRSLLTPLIMALKDVGTHTTLPTLCEALGLPVPATDGSKRDRMTSSFEAAADADLPTVARKLLVRHPPDATTRNQLQDILWGDSGCPPIPKRYRREVARRLNSQELYGDARRFDDLLERLWILDADDWLSLLGGKPSGLRADIQQHVHRNPEDWPAETLFDQLGAYDASDRRFALFLEGLASADVRPDEAAQRHFVACVNESLRNCGVELRETDSEGGYPVFSMVSLHAAVKGRPKNLIFASPDKPDLRFRDALDNDVEIVTNADKVLVYDRPIGNDGLRWNDLQQWWGDTERIADATQAKRSLYARLRASLPRNSPPQSLLFDAFFEGFRGAVPNLPALLPEVWLHWDPRTVKERGPDALLRFRMDFLLLLPQGVRVVIEVDGKHHYADGAGCADVQRYAQMVKGDRELKLAGYEVFRFGAAELQEPTAKADVKAFFDALFKRYGVPTS</sequence>
<dbReference type="RefSeq" id="WP_035969460.1">
    <property type="nucleotide sequence ID" value="NZ_BMEG01000001.1"/>
</dbReference>
<reference evidence="5" key="3">
    <citation type="journal article" date="2019" name="Int. J. Syst. Evol. Microbiol.">
        <title>The Global Catalogue of Microorganisms (GCM) 10K type strain sequencing project: providing services to taxonomists for standard genome sequencing and annotation.</title>
        <authorList>
            <consortium name="The Broad Institute Genomics Platform"/>
            <consortium name="The Broad Institute Genome Sequencing Center for Infectious Disease"/>
            <person name="Wu L."/>
            <person name="Ma J."/>
        </authorList>
    </citation>
    <scope>NUCLEOTIDE SEQUENCE [LARGE SCALE GENOMIC DNA]</scope>
    <source>
        <strain evidence="5">CGMCC 1.11013</strain>
    </source>
</reference>
<dbReference type="Pfam" id="PF18860">
    <property type="entry name" value="AbiJ_NTD3"/>
    <property type="match status" value="1"/>
</dbReference>
<dbReference type="Proteomes" id="UP000597138">
    <property type="component" value="Unassembled WGS sequence"/>
</dbReference>
<organism evidence="3 4">
    <name type="scientific">Caballeronia grimmiae</name>
    <dbReference type="NCBI Taxonomy" id="1071679"/>
    <lineage>
        <taxon>Bacteria</taxon>
        <taxon>Pseudomonadati</taxon>
        <taxon>Pseudomonadota</taxon>
        <taxon>Betaproteobacteria</taxon>
        <taxon>Burkholderiales</taxon>
        <taxon>Burkholderiaceae</taxon>
        <taxon>Caballeronia</taxon>
    </lineage>
</organism>
<evidence type="ECO:0000313" key="3">
    <source>
        <dbReference type="EMBL" id="KDR27916.1"/>
    </source>
</evidence>
<accession>A0A069NS80</accession>
<comment type="caution">
    <text evidence="3">The sequence shown here is derived from an EMBL/GenBank/DDBJ whole genome shotgun (WGS) entry which is preliminary data.</text>
</comment>
<dbReference type="OrthoDB" id="7061676at2"/>
<evidence type="ECO:0000259" key="1">
    <source>
        <dbReference type="Pfam" id="PF18860"/>
    </source>
</evidence>
<reference evidence="3 4" key="2">
    <citation type="submission" date="2014-03" db="EMBL/GenBank/DDBJ databases">
        <title>Draft Genome Sequences of Four Burkholderia Strains.</title>
        <authorList>
            <person name="Liu X.Y."/>
            <person name="Li C.X."/>
            <person name="Xu J.H."/>
        </authorList>
    </citation>
    <scope>NUCLEOTIDE SEQUENCE [LARGE SCALE GENOMIC DNA]</scope>
    <source>
        <strain evidence="3 4">R27</strain>
    </source>
</reference>
<evidence type="ECO:0000313" key="4">
    <source>
        <dbReference type="Proteomes" id="UP000027439"/>
    </source>
</evidence>
<dbReference type="Proteomes" id="UP000027439">
    <property type="component" value="Unassembled WGS sequence"/>
</dbReference>
<feature type="domain" description="AbiJ-NTD3" evidence="1">
    <location>
        <begin position="94"/>
        <end position="260"/>
    </location>
</feature>
<reference evidence="2" key="4">
    <citation type="submission" date="2024-05" db="EMBL/GenBank/DDBJ databases">
        <authorList>
            <person name="Sun Q."/>
            <person name="Zhou Y."/>
        </authorList>
    </citation>
    <scope>NUCLEOTIDE SEQUENCE</scope>
    <source>
        <strain evidence="2">CGMCC 1.11013</strain>
    </source>
</reference>
<dbReference type="eggNOG" id="ENOG502Z9AN">
    <property type="taxonomic scope" value="Bacteria"/>
</dbReference>
<gene>
    <name evidence="3" type="ORF">BG57_20385</name>
    <name evidence="2" type="ORF">GCM10010985_03090</name>
</gene>
<evidence type="ECO:0000313" key="5">
    <source>
        <dbReference type="Proteomes" id="UP000597138"/>
    </source>
</evidence>
<protein>
    <recommendedName>
        <fullName evidence="1">AbiJ-NTD3 domain-containing protein</fullName>
    </recommendedName>
</protein>
<dbReference type="EMBL" id="BMEG01000001">
    <property type="protein sequence ID" value="GGD52767.1"/>
    <property type="molecule type" value="Genomic_DNA"/>
</dbReference>
<dbReference type="InterPro" id="IPR041427">
    <property type="entry name" value="AbiJ-NTD3"/>
</dbReference>